<feature type="signal peptide" evidence="2">
    <location>
        <begin position="1"/>
        <end position="24"/>
    </location>
</feature>
<dbReference type="RefSeq" id="WP_353709241.1">
    <property type="nucleotide sequence ID" value="NZ_CP159290.1"/>
</dbReference>
<reference evidence="3" key="1">
    <citation type="submission" date="2024-06" db="EMBL/GenBank/DDBJ databases">
        <title>Complete genome sequence of the cellulolytic actinobacterium, Cellulosimicrobium ES-005.</title>
        <authorList>
            <person name="Matthews C.T."/>
            <person name="Underwood K.D."/>
            <person name="Ghanchi K.M."/>
            <person name="Fields S.D."/>
            <person name="Gardner S.G."/>
        </authorList>
    </citation>
    <scope>NUCLEOTIDE SEQUENCE</scope>
    <source>
        <strain evidence="3">ES-005</strain>
    </source>
</reference>
<accession>A0AAU8G6L7</accession>
<dbReference type="AlphaFoldDB" id="A0AAU8G6L7"/>
<feature type="region of interest" description="Disordered" evidence="1">
    <location>
        <begin position="38"/>
        <end position="57"/>
    </location>
</feature>
<gene>
    <name evidence="3" type="ORF">ABRQ22_08690</name>
</gene>
<evidence type="ECO:0000256" key="1">
    <source>
        <dbReference type="SAM" id="MobiDB-lite"/>
    </source>
</evidence>
<evidence type="ECO:0008006" key="4">
    <source>
        <dbReference type="Google" id="ProtNLM"/>
    </source>
</evidence>
<feature type="chain" id="PRO_5043448338" description="Lipoprotein" evidence="2">
    <location>
        <begin position="25"/>
        <end position="166"/>
    </location>
</feature>
<keyword evidence="2" id="KW-0732">Signal</keyword>
<dbReference type="PROSITE" id="PS51257">
    <property type="entry name" value="PROKAR_LIPOPROTEIN"/>
    <property type="match status" value="1"/>
</dbReference>
<evidence type="ECO:0000256" key="2">
    <source>
        <dbReference type="SAM" id="SignalP"/>
    </source>
</evidence>
<protein>
    <recommendedName>
        <fullName evidence="4">Lipoprotein</fullName>
    </recommendedName>
</protein>
<dbReference type="EMBL" id="CP159290">
    <property type="protein sequence ID" value="XCH31738.1"/>
    <property type="molecule type" value="Genomic_DNA"/>
</dbReference>
<organism evidence="3">
    <name type="scientific">Cellulosimicrobium sp. ES-005</name>
    <dbReference type="NCBI Taxonomy" id="3163031"/>
    <lineage>
        <taxon>Bacteria</taxon>
        <taxon>Bacillati</taxon>
        <taxon>Actinomycetota</taxon>
        <taxon>Actinomycetes</taxon>
        <taxon>Micrococcales</taxon>
        <taxon>Promicromonosporaceae</taxon>
        <taxon>Cellulosimicrobium</taxon>
    </lineage>
</organism>
<name>A0AAU8G6L7_9MICO</name>
<sequence>MRARRWAALSAVVLSAAAMGGCSAGGGASAGEVEAAPSGAAAQADSPGVAPEGGAPDDADLCTAFGDVLTIVENADVALADGRMDAQEHDGWYRLATRVLDRLPSGGDSAVQTAIGELQAAAPVASGASAEPTGVRSAEWDAAASDLGDACDAVGAPLTIAMFTGG</sequence>
<evidence type="ECO:0000313" key="3">
    <source>
        <dbReference type="EMBL" id="XCH31738.1"/>
    </source>
</evidence>
<proteinExistence type="predicted"/>
<feature type="compositionally biased region" description="Low complexity" evidence="1">
    <location>
        <begin position="38"/>
        <end position="48"/>
    </location>
</feature>